<dbReference type="Gene3D" id="3.30.450.20">
    <property type="entry name" value="PAS domain"/>
    <property type="match status" value="1"/>
</dbReference>
<dbReference type="OrthoDB" id="7788762at2759"/>
<protein>
    <recommendedName>
        <fullName evidence="7">BHLH domain-containing protein</fullName>
    </recommendedName>
</protein>
<evidence type="ECO:0000256" key="5">
    <source>
        <dbReference type="ARBA" id="ARBA00023242"/>
    </source>
</evidence>
<dbReference type="AlphaFoldDB" id="A0A8T0DTP2"/>
<dbReference type="InterPro" id="IPR011598">
    <property type="entry name" value="bHLH_dom"/>
</dbReference>
<dbReference type="Pfam" id="PF00010">
    <property type="entry name" value="HLH"/>
    <property type="match status" value="1"/>
</dbReference>
<dbReference type="CDD" id="cd19730">
    <property type="entry name" value="bHLH-PAS_spineless_like"/>
    <property type="match status" value="1"/>
</dbReference>
<comment type="subcellular location">
    <subcellularLocation>
        <location evidence="1">Nucleus</location>
    </subcellularLocation>
</comment>
<dbReference type="GO" id="GO:0034751">
    <property type="term" value="C:aryl hydrocarbon receptor complex"/>
    <property type="evidence" value="ECO:0007669"/>
    <property type="project" value="TreeGrafter"/>
</dbReference>
<keyword evidence="2" id="KW-0805">Transcription regulation</keyword>
<gene>
    <name evidence="8" type="ORF">P879_01403</name>
</gene>
<feature type="compositionally biased region" description="Low complexity" evidence="6">
    <location>
        <begin position="392"/>
        <end position="411"/>
    </location>
</feature>
<organism evidence="8 9">
    <name type="scientific">Paragonimus westermani</name>
    <dbReference type="NCBI Taxonomy" id="34504"/>
    <lineage>
        <taxon>Eukaryota</taxon>
        <taxon>Metazoa</taxon>
        <taxon>Spiralia</taxon>
        <taxon>Lophotrochozoa</taxon>
        <taxon>Platyhelminthes</taxon>
        <taxon>Trematoda</taxon>
        <taxon>Digenea</taxon>
        <taxon>Plagiorchiida</taxon>
        <taxon>Troglotremata</taxon>
        <taxon>Troglotrematidae</taxon>
        <taxon>Paragonimus</taxon>
    </lineage>
</organism>
<feature type="compositionally biased region" description="Low complexity" evidence="6">
    <location>
        <begin position="879"/>
        <end position="895"/>
    </location>
</feature>
<evidence type="ECO:0000313" key="8">
    <source>
        <dbReference type="EMBL" id="KAF8570514.1"/>
    </source>
</evidence>
<feature type="domain" description="BHLH" evidence="7">
    <location>
        <begin position="10"/>
        <end position="63"/>
    </location>
</feature>
<proteinExistence type="predicted"/>
<feature type="region of interest" description="Disordered" evidence="6">
    <location>
        <begin position="866"/>
        <end position="908"/>
    </location>
</feature>
<dbReference type="PANTHER" id="PTHR10649">
    <property type="entry name" value="ARYL HYDROCARBON RECEPTOR"/>
    <property type="match status" value="1"/>
</dbReference>
<dbReference type="Gene3D" id="4.10.280.10">
    <property type="entry name" value="Helix-loop-helix DNA-binding domain"/>
    <property type="match status" value="1"/>
</dbReference>
<keyword evidence="4" id="KW-0804">Transcription</keyword>
<evidence type="ECO:0000256" key="6">
    <source>
        <dbReference type="SAM" id="MobiDB-lite"/>
    </source>
</evidence>
<evidence type="ECO:0000256" key="3">
    <source>
        <dbReference type="ARBA" id="ARBA00023125"/>
    </source>
</evidence>
<sequence>MKPLGAGSRHDQSAKSNPSKRHRERLNSELEHLASLLPFEQNVIVKLDKLSILRLAVSYLRMKCYFQAFTYDRLATENRLVSHLYHCPFDLTRIEGEACLQTLELSGRLQFLYGQTREKHSTGNQTHHKSSVSTRTNQPNNSSSTCSSSGSSTNPLGVNQFNLPPLGLFVVCSPLGPLPSLNGSQRDLTFKTKHQLDLTVMTIDSRTRMLFSFTDAELQPFKVYDIVHPEDLKYVAQGHREGKNTVGLRQHEGMELLNRRSDEYKLPFPLLEPETLLSEDGIGGNGRLVSEFNGGFSVAQLKEFETNFLDSIVNGNGKCQTGKAEQQSMQMHEVQTVQDVVGSSNFEHEPPVGRGLKKEIYQSSGVHSSMNQRASGTSKENHLFARGSLLHSSCSRQSNSPQSSNSRMRPSYGKSGQSKRKKNLPKDNAIPSAELHNYVYPNLQGPFGLPQTIGLRASENVHHPYGDSYSRPDLCNLESHFQSFSAGRPFTLPHSDVVTPNISDFDYTSNYYLGWRTTDNYPTTQFTQYTNNDQSIPNAFTKNNSTDNASLNLREPLSYPNIESYSQYPTPYDAYAMAAVAVVAAASGYQQPQSQQQHFNPHLHQQPQSTVHSCQQQSPSEYSPSHIHPSNTPSSPNRFPVESEAGFHRQFLGSSPSITLRSSVDHLTEDIYDKRNVYPRTETNQNFSKTATHRFAKDLITAKLSNGVPDHDYNEISKSASGFHQLFNATLFDELRHKSCDLYDGSNVTTTFGDEYGRTNHNTNLMNERTESATFLHRASGASLSDIPLHPISGTVHTQINRTFKQSFADGFKSENLRLDGHKVADCLGEHFKPTRESFQMSHWHDQLKPSAPDAYLAKCCTETEEHTGSTDGKHQSENKSTSSPCSSNSSRVQSPETGNLRESFPGLENYHSKASASFRTGSSNKTHDWLAIQNEGVGTNTAVFTYGTQQQDRSNTAALPPDYHFSGTVGPLT</sequence>
<reference evidence="8 9" key="1">
    <citation type="submission" date="2019-07" db="EMBL/GenBank/DDBJ databases">
        <title>Annotation for the trematode Paragonimus westermani.</title>
        <authorList>
            <person name="Choi Y.-J."/>
        </authorList>
    </citation>
    <scope>NUCLEOTIDE SEQUENCE [LARGE SCALE GENOMIC DNA]</scope>
    <source>
        <strain evidence="8">180907_Pwestermani</strain>
    </source>
</reference>
<feature type="region of interest" description="Disordered" evidence="6">
    <location>
        <begin position="953"/>
        <end position="974"/>
    </location>
</feature>
<keyword evidence="9" id="KW-1185">Reference proteome</keyword>
<evidence type="ECO:0000256" key="1">
    <source>
        <dbReference type="ARBA" id="ARBA00004123"/>
    </source>
</evidence>
<dbReference type="GO" id="GO:0046983">
    <property type="term" value="F:protein dimerization activity"/>
    <property type="evidence" value="ECO:0007669"/>
    <property type="project" value="InterPro"/>
</dbReference>
<dbReference type="Proteomes" id="UP000699462">
    <property type="component" value="Unassembled WGS sequence"/>
</dbReference>
<dbReference type="SMART" id="SM00353">
    <property type="entry name" value="HLH"/>
    <property type="match status" value="1"/>
</dbReference>
<feature type="region of interest" description="Disordered" evidence="6">
    <location>
        <begin position="1"/>
        <end position="24"/>
    </location>
</feature>
<dbReference type="GO" id="GO:0000976">
    <property type="term" value="F:transcription cis-regulatory region binding"/>
    <property type="evidence" value="ECO:0007669"/>
    <property type="project" value="TreeGrafter"/>
</dbReference>
<dbReference type="Pfam" id="PF14598">
    <property type="entry name" value="PAS_11"/>
    <property type="match status" value="1"/>
</dbReference>
<dbReference type="FunFam" id="4.10.280.10:FF:000041">
    <property type="entry name" value="aryl hydrocarbon receptor repressor"/>
    <property type="match status" value="1"/>
</dbReference>
<feature type="region of interest" description="Disordered" evidence="6">
    <location>
        <begin position="392"/>
        <end position="427"/>
    </location>
</feature>
<dbReference type="EMBL" id="JTDF01001084">
    <property type="protein sequence ID" value="KAF8570514.1"/>
    <property type="molecule type" value="Genomic_DNA"/>
</dbReference>
<dbReference type="GO" id="GO:0006805">
    <property type="term" value="P:xenobiotic metabolic process"/>
    <property type="evidence" value="ECO:0007669"/>
    <property type="project" value="InterPro"/>
</dbReference>
<comment type="caution">
    <text evidence="8">The sequence shown here is derived from an EMBL/GenBank/DDBJ whole genome shotgun (WGS) entry which is preliminary data.</text>
</comment>
<feature type="compositionally biased region" description="Basic and acidic residues" evidence="6">
    <location>
        <begin position="866"/>
        <end position="878"/>
    </location>
</feature>
<accession>A0A8T0DTP2</accession>
<name>A0A8T0DTP2_9TREM</name>
<feature type="region of interest" description="Disordered" evidence="6">
    <location>
        <begin position="592"/>
        <end position="641"/>
    </location>
</feature>
<dbReference type="SUPFAM" id="SSF47459">
    <property type="entry name" value="HLH, helix-loop-helix DNA-binding domain"/>
    <property type="match status" value="1"/>
</dbReference>
<evidence type="ECO:0000259" key="7">
    <source>
        <dbReference type="PROSITE" id="PS50888"/>
    </source>
</evidence>
<dbReference type="PROSITE" id="PS50888">
    <property type="entry name" value="BHLH"/>
    <property type="match status" value="1"/>
</dbReference>
<keyword evidence="5" id="KW-0539">Nucleus</keyword>
<feature type="compositionally biased region" description="Low complexity" evidence="6">
    <location>
        <begin position="136"/>
        <end position="152"/>
    </location>
</feature>
<dbReference type="InterPro" id="IPR036638">
    <property type="entry name" value="HLH_DNA-bd_sf"/>
</dbReference>
<dbReference type="GO" id="GO:0005634">
    <property type="term" value="C:nucleus"/>
    <property type="evidence" value="ECO:0007669"/>
    <property type="project" value="UniProtKB-SubCell"/>
</dbReference>
<dbReference type="PANTHER" id="PTHR10649:SF12">
    <property type="entry name" value="SPINELESS, ISOFORM C"/>
    <property type="match status" value="1"/>
</dbReference>
<evidence type="ECO:0000313" key="9">
    <source>
        <dbReference type="Proteomes" id="UP000699462"/>
    </source>
</evidence>
<evidence type="ECO:0000256" key="2">
    <source>
        <dbReference type="ARBA" id="ARBA00023015"/>
    </source>
</evidence>
<evidence type="ECO:0000256" key="4">
    <source>
        <dbReference type="ARBA" id="ARBA00023163"/>
    </source>
</evidence>
<dbReference type="InterPro" id="IPR039091">
    <property type="entry name" value="AHR/AHRR"/>
</dbReference>
<dbReference type="GO" id="GO:0004879">
    <property type="term" value="F:nuclear receptor activity"/>
    <property type="evidence" value="ECO:0007669"/>
    <property type="project" value="TreeGrafter"/>
</dbReference>
<feature type="region of interest" description="Disordered" evidence="6">
    <location>
        <begin position="118"/>
        <end position="152"/>
    </location>
</feature>
<feature type="compositionally biased region" description="Polar residues" evidence="6">
    <location>
        <begin position="603"/>
        <end position="637"/>
    </location>
</feature>
<keyword evidence="3" id="KW-0238">DNA-binding</keyword>